<dbReference type="Gene3D" id="3.40.50.2300">
    <property type="match status" value="2"/>
</dbReference>
<name>A0A7T0LKL8_9ACTO</name>
<evidence type="ECO:0000259" key="4">
    <source>
        <dbReference type="PROSITE" id="PS50932"/>
    </source>
</evidence>
<dbReference type="InterPro" id="IPR028082">
    <property type="entry name" value="Peripla_BP_I"/>
</dbReference>
<dbReference type="InterPro" id="IPR000843">
    <property type="entry name" value="HTH_LacI"/>
</dbReference>
<dbReference type="SUPFAM" id="SSF47413">
    <property type="entry name" value="lambda repressor-like DNA-binding domains"/>
    <property type="match status" value="1"/>
</dbReference>
<evidence type="ECO:0000256" key="1">
    <source>
        <dbReference type="ARBA" id="ARBA00023015"/>
    </source>
</evidence>
<feature type="domain" description="HTH lacI-type" evidence="4">
    <location>
        <begin position="3"/>
        <end position="57"/>
    </location>
</feature>
<dbReference type="KEGG" id="arep:ID810_10050"/>
<dbReference type="PANTHER" id="PTHR30146:SF109">
    <property type="entry name" value="HTH-TYPE TRANSCRIPTIONAL REGULATOR GALS"/>
    <property type="match status" value="1"/>
</dbReference>
<organism evidence="5 6">
    <name type="scientific">Actinomyces respiraculi</name>
    <dbReference type="NCBI Taxonomy" id="2744574"/>
    <lineage>
        <taxon>Bacteria</taxon>
        <taxon>Bacillati</taxon>
        <taxon>Actinomycetota</taxon>
        <taxon>Actinomycetes</taxon>
        <taxon>Actinomycetales</taxon>
        <taxon>Actinomycetaceae</taxon>
        <taxon>Actinomyces</taxon>
    </lineage>
</organism>
<keyword evidence="1" id="KW-0805">Transcription regulation</keyword>
<dbReference type="Gene3D" id="1.10.260.40">
    <property type="entry name" value="lambda repressor-like DNA-binding domains"/>
    <property type="match status" value="1"/>
</dbReference>
<dbReference type="CDD" id="cd06267">
    <property type="entry name" value="PBP1_LacI_sugar_binding-like"/>
    <property type="match status" value="1"/>
</dbReference>
<dbReference type="RefSeq" id="WP_166857988.1">
    <property type="nucleotide sequence ID" value="NZ_CP063989.1"/>
</dbReference>
<accession>A0A7T0LKL8</accession>
<proteinExistence type="predicted"/>
<dbReference type="InterPro" id="IPR010982">
    <property type="entry name" value="Lambda_DNA-bd_dom_sf"/>
</dbReference>
<dbReference type="PROSITE" id="PS00356">
    <property type="entry name" value="HTH_LACI_1"/>
    <property type="match status" value="1"/>
</dbReference>
<evidence type="ECO:0000256" key="2">
    <source>
        <dbReference type="ARBA" id="ARBA00023125"/>
    </source>
</evidence>
<evidence type="ECO:0000256" key="3">
    <source>
        <dbReference type="ARBA" id="ARBA00023163"/>
    </source>
</evidence>
<dbReference type="Pfam" id="PF13377">
    <property type="entry name" value="Peripla_BP_3"/>
    <property type="match status" value="1"/>
</dbReference>
<dbReference type="AlphaFoldDB" id="A0A7T0LKL8"/>
<gene>
    <name evidence="5" type="ORF">ID810_10050</name>
</gene>
<dbReference type="SMART" id="SM00354">
    <property type="entry name" value="HTH_LACI"/>
    <property type="match status" value="1"/>
</dbReference>
<keyword evidence="3" id="KW-0804">Transcription</keyword>
<evidence type="ECO:0000313" key="5">
    <source>
        <dbReference type="EMBL" id="QPL05068.1"/>
    </source>
</evidence>
<dbReference type="Proteomes" id="UP000594637">
    <property type="component" value="Chromosome"/>
</dbReference>
<dbReference type="EMBL" id="CP063989">
    <property type="protein sequence ID" value="QPL05068.1"/>
    <property type="molecule type" value="Genomic_DNA"/>
</dbReference>
<reference evidence="5 6" key="1">
    <citation type="submission" date="2020-11" db="EMBL/GenBank/DDBJ databases">
        <title>Actinomyces sp. ZJ750.</title>
        <authorList>
            <person name="Zhou J."/>
        </authorList>
    </citation>
    <scope>NUCLEOTIDE SEQUENCE [LARGE SCALE GENOMIC DNA]</scope>
    <source>
        <strain evidence="5 6">ZJ750</strain>
    </source>
</reference>
<dbReference type="GO" id="GO:0000976">
    <property type="term" value="F:transcription cis-regulatory region binding"/>
    <property type="evidence" value="ECO:0007669"/>
    <property type="project" value="TreeGrafter"/>
</dbReference>
<keyword evidence="6" id="KW-1185">Reference proteome</keyword>
<dbReference type="Pfam" id="PF00356">
    <property type="entry name" value="LacI"/>
    <property type="match status" value="1"/>
</dbReference>
<dbReference type="CDD" id="cd01392">
    <property type="entry name" value="HTH_LacI"/>
    <property type="match status" value="1"/>
</dbReference>
<dbReference type="GO" id="GO:0003700">
    <property type="term" value="F:DNA-binding transcription factor activity"/>
    <property type="evidence" value="ECO:0007669"/>
    <property type="project" value="TreeGrafter"/>
</dbReference>
<sequence>MPATINDVATRAGVSTKTVSRVVNDEPGVSPTTRERVLEAVRETGYAPDPAARSLRTGRSQVIGLAVPELGQPFFAEIADRIAQAARSHDLGLVLGVTGEQGQGEADFLERNPGLDGTILYWQGLSAAHLSAEAARRPLVVIGEYDHDAVDRVTMDNERGITLALEHLLALGRERLAVIGLPEPGVRAHAAARRRTAALRDALTAHDLTLDERLLVPSAEWRRPDGARCARRLLDQAVPFDAILAFNDGLALGALAELRAAGVTVPDDVAVTGFDNLDASRYSFPSLTTVSPRLASYAAHAVDLLVARIEDPSRAPRTEVAGVTLMARDSTIGGGALWPSR</sequence>
<evidence type="ECO:0000313" key="6">
    <source>
        <dbReference type="Proteomes" id="UP000594637"/>
    </source>
</evidence>
<dbReference type="PROSITE" id="PS50932">
    <property type="entry name" value="HTH_LACI_2"/>
    <property type="match status" value="1"/>
</dbReference>
<dbReference type="PANTHER" id="PTHR30146">
    <property type="entry name" value="LACI-RELATED TRANSCRIPTIONAL REPRESSOR"/>
    <property type="match status" value="1"/>
</dbReference>
<dbReference type="SUPFAM" id="SSF53822">
    <property type="entry name" value="Periplasmic binding protein-like I"/>
    <property type="match status" value="1"/>
</dbReference>
<dbReference type="PRINTS" id="PR00036">
    <property type="entry name" value="HTHLACI"/>
</dbReference>
<dbReference type="InterPro" id="IPR046335">
    <property type="entry name" value="LacI/GalR-like_sensor"/>
</dbReference>
<protein>
    <submittedName>
        <fullName evidence="5">LacI family DNA-binding transcriptional regulator</fullName>
    </submittedName>
</protein>
<keyword evidence="2 5" id="KW-0238">DNA-binding</keyword>